<keyword evidence="5" id="KW-0645">Protease</keyword>
<dbReference type="GO" id="GO:0050660">
    <property type="term" value="F:flavin adenine dinucleotide binding"/>
    <property type="evidence" value="ECO:0007669"/>
    <property type="project" value="InterPro"/>
</dbReference>
<dbReference type="InterPro" id="IPR037457">
    <property type="entry name" value="M28_QC"/>
</dbReference>
<feature type="transmembrane region" description="Helical" evidence="6">
    <location>
        <begin position="78"/>
        <end position="100"/>
    </location>
</feature>
<evidence type="ECO:0000256" key="3">
    <source>
        <dbReference type="ARBA" id="ARBA00022827"/>
    </source>
</evidence>
<feature type="domain" description="Glucose-methanol-choline oxidoreductase N-terminal" evidence="7">
    <location>
        <begin position="241"/>
        <end position="451"/>
    </location>
</feature>
<keyword evidence="3" id="KW-0274">FAD</keyword>
<keyword evidence="5" id="KW-0862">Zinc</keyword>
<feature type="domain" description="Glucose-methanol-choline oxidoreductase C-terminal" evidence="9">
    <location>
        <begin position="542"/>
        <end position="657"/>
    </location>
</feature>
<keyword evidence="11" id="KW-1185">Reference proteome</keyword>
<dbReference type="GO" id="GO:0006508">
    <property type="term" value="P:proteolysis"/>
    <property type="evidence" value="ECO:0007669"/>
    <property type="project" value="UniProtKB-KW"/>
</dbReference>
<dbReference type="InParanoid" id="A0A163KMQ6"/>
<accession>A0A163KMQ6</accession>
<dbReference type="CDD" id="cd03880">
    <property type="entry name" value="M28_QC_like"/>
    <property type="match status" value="1"/>
</dbReference>
<keyword evidence="6" id="KW-0812">Transmembrane</keyword>
<dbReference type="Pfam" id="PF04389">
    <property type="entry name" value="Peptidase_M28"/>
    <property type="match status" value="1"/>
</dbReference>
<dbReference type="Gene3D" id="3.40.630.10">
    <property type="entry name" value="Zn peptidases"/>
    <property type="match status" value="1"/>
</dbReference>
<dbReference type="GO" id="GO:0016614">
    <property type="term" value="F:oxidoreductase activity, acting on CH-OH group of donors"/>
    <property type="evidence" value="ECO:0007669"/>
    <property type="project" value="InterPro"/>
</dbReference>
<name>A0A163KMQ6_ABSGL</name>
<dbReference type="GO" id="GO:0016603">
    <property type="term" value="F:glutaminyl-peptide cyclotransferase activity"/>
    <property type="evidence" value="ECO:0007669"/>
    <property type="project" value="InterPro"/>
</dbReference>
<dbReference type="InterPro" id="IPR036188">
    <property type="entry name" value="FAD/NAD-bd_sf"/>
</dbReference>
<dbReference type="PANTHER" id="PTHR46056">
    <property type="entry name" value="LONG-CHAIN-ALCOHOL OXIDASE"/>
    <property type="match status" value="1"/>
</dbReference>
<dbReference type="GO" id="GO:0046872">
    <property type="term" value="F:metal ion binding"/>
    <property type="evidence" value="ECO:0007669"/>
    <property type="project" value="UniProtKB-KW"/>
</dbReference>
<keyword evidence="5" id="KW-0378">Hydrolase</keyword>
<evidence type="ECO:0000256" key="4">
    <source>
        <dbReference type="ARBA" id="ARBA00023002"/>
    </source>
</evidence>
<dbReference type="OrthoDB" id="2282001at2759"/>
<dbReference type="EC" id="3.4.-.-" evidence="5"/>
<dbReference type="EMBL" id="LT555008">
    <property type="protein sequence ID" value="SAM09323.1"/>
    <property type="molecule type" value="Genomic_DNA"/>
</dbReference>
<reference evidence="10" key="1">
    <citation type="submission" date="2016-04" db="EMBL/GenBank/DDBJ databases">
        <authorList>
            <person name="Evans L.H."/>
            <person name="Alamgir A."/>
            <person name="Owens N."/>
            <person name="Weber N.D."/>
            <person name="Virtaneva K."/>
            <person name="Barbian K."/>
            <person name="Babar A."/>
            <person name="Rosenke K."/>
        </authorList>
    </citation>
    <scope>NUCLEOTIDE SEQUENCE [LARGE SCALE GENOMIC DNA]</scope>
    <source>
        <strain evidence="10">CBS 101.48</strain>
    </source>
</reference>
<keyword evidence="5" id="KW-0479">Metal-binding</keyword>
<dbReference type="Proteomes" id="UP000078561">
    <property type="component" value="Unassembled WGS sequence"/>
</dbReference>
<dbReference type="InterPro" id="IPR007484">
    <property type="entry name" value="Peptidase_M28"/>
</dbReference>
<dbReference type="InterPro" id="IPR000172">
    <property type="entry name" value="GMC_OxRdtase_N"/>
</dbReference>
<protein>
    <recommendedName>
        <fullName evidence="5">Peptide hydrolase</fullName>
        <ecNumber evidence="5">3.4.-.-</ecNumber>
    </recommendedName>
</protein>
<feature type="domain" description="Peptidase M28" evidence="8">
    <location>
        <begin position="819"/>
        <end position="1037"/>
    </location>
</feature>
<dbReference type="Pfam" id="PF05199">
    <property type="entry name" value="GMC_oxred_C"/>
    <property type="match status" value="1"/>
</dbReference>
<dbReference type="Gene3D" id="3.50.50.60">
    <property type="entry name" value="FAD/NAD(P)-binding domain"/>
    <property type="match status" value="1"/>
</dbReference>
<dbReference type="SUPFAM" id="SSF53187">
    <property type="entry name" value="Zn-dependent exopeptidases"/>
    <property type="match status" value="1"/>
</dbReference>
<dbReference type="PANTHER" id="PTHR46056:SF12">
    <property type="entry name" value="LONG-CHAIN-ALCOHOL OXIDASE"/>
    <property type="match status" value="1"/>
</dbReference>
<comment type="similarity">
    <text evidence="1">Belongs to the GMC oxidoreductase family.</text>
</comment>
<evidence type="ECO:0000313" key="10">
    <source>
        <dbReference type="EMBL" id="SAM09323.1"/>
    </source>
</evidence>
<keyword evidence="6" id="KW-1133">Transmembrane helix</keyword>
<keyword evidence="2" id="KW-0285">Flavoprotein</keyword>
<keyword evidence="6" id="KW-0472">Membrane</keyword>
<proteinExistence type="inferred from homology"/>
<comment type="similarity">
    <text evidence="5">Belongs to the peptidase M28 family.</text>
</comment>
<keyword evidence="4" id="KW-0560">Oxidoreductase</keyword>
<evidence type="ECO:0000259" key="9">
    <source>
        <dbReference type="Pfam" id="PF05199"/>
    </source>
</evidence>
<dbReference type="AlphaFoldDB" id="A0A163KMQ6"/>
<evidence type="ECO:0000259" key="8">
    <source>
        <dbReference type="Pfam" id="PF04389"/>
    </source>
</evidence>
<dbReference type="SUPFAM" id="SSF51905">
    <property type="entry name" value="FAD/NAD(P)-binding domain"/>
    <property type="match status" value="1"/>
</dbReference>
<evidence type="ECO:0000256" key="5">
    <source>
        <dbReference type="RuleBase" id="RU361240"/>
    </source>
</evidence>
<sequence length="1049" mass="115339">MVIKLSARQESAFRAILDTYIAPLTTEEEQALVAENISCKEVDLTALADSAGTDHASAVENGMRFLENAGLPSQYGQILFIFTLLSTTIGTFLLTGRWMALTNMPRAQREAVLLSWKASWIPVFRQLYKLFGYMSLFPGYGYSNTLRGAIGYPHVNGMEPAEPKEKVANHQVKDAYKMLSVEEAAALQVDQVFDAIVVGSGAGGGVIAAQVAAAGKSVLVIEKGKYYQDSEFGPDETSGFKKVYESEGLYASKEGTLGLVGGATFGGGTTVNWAASLKPHDYVLDEWAQVTDNLFDKEAFKKDVEVVTKRIGATTEGIHHSNPNRLLKEGSTKLGYDVKDIPQNTQGLVHDCKVCFVGCRDGVKQGTANTWLRDAEQHGAKFMDETKVTQVLTKNGRAHGVECIHIPTGTTLRFESTVVVAAGGSMHTPNLLRQSGLKNQHLGQHLQVHPATIIQGVYPTNQDMYDGPIMTVVCDVPNADDHFGAKIEVPSVHPALAAIGVPWRGALDHKQTMARYRRTVPFVVIARDMDSVSSVGEEKGKLAVSYKISKHDARTLVNGIVHGFKVMAVTGARELYHSQNAVEPFRFDSHVEPADTVNDPKFNAWLDKIVRNGMPDGVFTAHLMGTCRMGKNAKVSATQVTGETWEVENLFVGDGCVTTYHQAIELVLSILYGENYVTGGVCMNSLSNSFKLRWAGLYNEILFQKFGIPLFSSFTFLCAAMKHDLINFLLLLISFSSIHCYRILSPDALQQLSDQSAPETLDHQTGRLLAPLLVERVVGTPSHTKVRQFILGHFDTLGWHVELDSFTSDTPIGSKNFTNIIATQDPSAARRLVLAAHYDSMALAGFIGATDSSVPCALLLSLAESLNGLLQTPGDVSLELVFFDGEEAMVKWSDSDSIYGAKHLASTWESKARLQSIEVLVLLDLMGTPNPTFHNYFMSTNWLFQHLANLETRLSGHWQHVGQSGQELLPMFPTATTRFTFDGTAMSDDHLPFKDRGVNILHLIPYPFPNEWHTLMDNADCLDPPTIRNMDLLFRAFVCEYLELDPSLL</sequence>
<dbReference type="GO" id="GO:0008233">
    <property type="term" value="F:peptidase activity"/>
    <property type="evidence" value="ECO:0007669"/>
    <property type="project" value="UniProtKB-KW"/>
</dbReference>
<organism evidence="10">
    <name type="scientific">Absidia glauca</name>
    <name type="common">Pin mould</name>
    <dbReference type="NCBI Taxonomy" id="4829"/>
    <lineage>
        <taxon>Eukaryota</taxon>
        <taxon>Fungi</taxon>
        <taxon>Fungi incertae sedis</taxon>
        <taxon>Mucoromycota</taxon>
        <taxon>Mucoromycotina</taxon>
        <taxon>Mucoromycetes</taxon>
        <taxon>Mucorales</taxon>
        <taxon>Cunninghamellaceae</taxon>
        <taxon>Absidia</taxon>
    </lineage>
</organism>
<evidence type="ECO:0000256" key="2">
    <source>
        <dbReference type="ARBA" id="ARBA00022630"/>
    </source>
</evidence>
<evidence type="ECO:0000259" key="7">
    <source>
        <dbReference type="Pfam" id="PF00732"/>
    </source>
</evidence>
<dbReference type="InterPro" id="IPR007867">
    <property type="entry name" value="GMC_OxRtase_C"/>
</dbReference>
<gene>
    <name evidence="10" type="primary">ABSGL_14999.1 scaffold 15162</name>
</gene>
<evidence type="ECO:0000256" key="1">
    <source>
        <dbReference type="ARBA" id="ARBA00010790"/>
    </source>
</evidence>
<evidence type="ECO:0000313" key="11">
    <source>
        <dbReference type="Proteomes" id="UP000078561"/>
    </source>
</evidence>
<dbReference type="Pfam" id="PF00732">
    <property type="entry name" value="GMC_oxred_N"/>
    <property type="match status" value="1"/>
</dbReference>
<evidence type="ECO:0000256" key="6">
    <source>
        <dbReference type="SAM" id="Phobius"/>
    </source>
</evidence>